<organism evidence="1 2">
    <name type="scientific">Mycobacteroides abscessus subsp. abscessus</name>
    <dbReference type="NCBI Taxonomy" id="1185650"/>
    <lineage>
        <taxon>Bacteria</taxon>
        <taxon>Bacillati</taxon>
        <taxon>Actinomycetota</taxon>
        <taxon>Actinomycetes</taxon>
        <taxon>Mycobacteriales</taxon>
        <taxon>Mycobacteriaceae</taxon>
        <taxon>Mycobacteroides</taxon>
        <taxon>Mycobacteroides abscessus</taxon>
    </lineage>
</organism>
<dbReference type="Proteomes" id="UP000185210">
    <property type="component" value="Unassembled WGS sequence"/>
</dbReference>
<dbReference type="EMBL" id="FSHM01000004">
    <property type="protein sequence ID" value="SIB19150.1"/>
    <property type="molecule type" value="Genomic_DNA"/>
</dbReference>
<accession>A0AB38D1J4</accession>
<comment type="caution">
    <text evidence="1">The sequence shown here is derived from an EMBL/GenBank/DDBJ whole genome shotgun (WGS) entry which is preliminary data.</text>
</comment>
<reference evidence="1 2" key="1">
    <citation type="submission" date="2016-11" db="EMBL/GenBank/DDBJ databases">
        <authorList>
            <consortium name="Pathogen Informatics"/>
        </authorList>
    </citation>
    <scope>NUCLEOTIDE SEQUENCE [LARGE SCALE GENOMIC DNA]</scope>
    <source>
        <strain evidence="1 2">104</strain>
    </source>
</reference>
<dbReference type="RefSeq" id="WP_074292946.1">
    <property type="nucleotide sequence ID" value="NZ_FSFF01000001.1"/>
</dbReference>
<dbReference type="AlphaFoldDB" id="A0AB38D1J4"/>
<sequence>MANQTNKPVAGTPQADLFRSQVVEAIYGSADRDKWSQAKAHGWWNGTIPADDGTFPTKQ</sequence>
<proteinExistence type="predicted"/>
<evidence type="ECO:0000313" key="1">
    <source>
        <dbReference type="EMBL" id="SIB19150.1"/>
    </source>
</evidence>
<evidence type="ECO:0000313" key="2">
    <source>
        <dbReference type="Proteomes" id="UP000185210"/>
    </source>
</evidence>
<gene>
    <name evidence="1" type="ORF">SAMEA2070301_03163</name>
</gene>
<protein>
    <submittedName>
        <fullName evidence="1">Uncharacterized protein</fullName>
    </submittedName>
</protein>
<name>A0AB38D1J4_9MYCO</name>